<dbReference type="SUPFAM" id="SSF109709">
    <property type="entry name" value="KorB DNA-binding domain-like"/>
    <property type="match status" value="1"/>
</dbReference>
<organism evidence="6 7">
    <name type="scientific">Rhodopirellula sallentina SM41</name>
    <dbReference type="NCBI Taxonomy" id="1263870"/>
    <lineage>
        <taxon>Bacteria</taxon>
        <taxon>Pseudomonadati</taxon>
        <taxon>Planctomycetota</taxon>
        <taxon>Planctomycetia</taxon>
        <taxon>Pirellulales</taxon>
        <taxon>Pirellulaceae</taxon>
        <taxon>Rhodopirellula</taxon>
    </lineage>
</organism>
<dbReference type="PATRIC" id="fig|1263870.3.peg.2246"/>
<dbReference type="GO" id="GO:0007059">
    <property type="term" value="P:chromosome segregation"/>
    <property type="evidence" value="ECO:0007669"/>
    <property type="project" value="UniProtKB-KW"/>
</dbReference>
<keyword evidence="2" id="KW-0159">Chromosome partition</keyword>
<dbReference type="GO" id="GO:0045881">
    <property type="term" value="P:positive regulation of sporulation resulting in formation of a cellular spore"/>
    <property type="evidence" value="ECO:0007669"/>
    <property type="project" value="TreeGrafter"/>
</dbReference>
<dbReference type="GO" id="GO:0003677">
    <property type="term" value="F:DNA binding"/>
    <property type="evidence" value="ECO:0007669"/>
    <property type="project" value="UniProtKB-KW"/>
</dbReference>
<dbReference type="PANTHER" id="PTHR33375:SF1">
    <property type="entry name" value="CHROMOSOME-PARTITIONING PROTEIN PARB-RELATED"/>
    <property type="match status" value="1"/>
</dbReference>
<dbReference type="AlphaFoldDB" id="M5U4S7"/>
<evidence type="ECO:0000256" key="4">
    <source>
        <dbReference type="SAM" id="MobiDB-lite"/>
    </source>
</evidence>
<evidence type="ECO:0000256" key="1">
    <source>
        <dbReference type="ARBA" id="ARBA00006295"/>
    </source>
</evidence>
<dbReference type="PANTHER" id="PTHR33375">
    <property type="entry name" value="CHROMOSOME-PARTITIONING PROTEIN PARB-RELATED"/>
    <property type="match status" value="1"/>
</dbReference>
<dbReference type="Proteomes" id="UP000011885">
    <property type="component" value="Unassembled WGS sequence"/>
</dbReference>
<dbReference type="FunFam" id="3.90.1530.30:FF:000001">
    <property type="entry name" value="Chromosome partitioning protein ParB"/>
    <property type="match status" value="1"/>
</dbReference>
<evidence type="ECO:0000313" key="6">
    <source>
        <dbReference type="EMBL" id="EMI56455.1"/>
    </source>
</evidence>
<feature type="region of interest" description="Disordered" evidence="4">
    <location>
        <begin position="1"/>
        <end position="84"/>
    </location>
</feature>
<sequence length="362" mass="39521">MTSATTQGSSQGNSSGSSQRGGAARNGSGKDRRLGKGLAALLGTPMDEDGMPIDEASSFGAEGKGGSTKSKPAPSGDGGSESGIQSLELPIDQIEANPFQPRREFNPDEIASLAESIKNHQQLQPVLVRIVDGKYQLISGERRLRATVHAGLKTIRAEVREADDRLVAELAIIENLQRKDLNPIEKAMSFKRYIDEHKCKQDDLARRLSIDRSTIANLMRLLELPQSILDMLVAGEISAGHARALLPIGEEEIQMQMASKIVSETWSVRATESAVGELLRAEEDAETGLKVTNKSRQKRKPVPPHIEAMQQEMRMVFGTKVEIKASARSRGKITIHFNDAEEFERLRELLGSAARPQLRVAG</sequence>
<evidence type="ECO:0000259" key="5">
    <source>
        <dbReference type="SMART" id="SM00470"/>
    </source>
</evidence>
<protein>
    <submittedName>
        <fullName evidence="6">Chromosome partitioning protein parB</fullName>
    </submittedName>
</protein>
<comment type="caution">
    <text evidence="6">The sequence shown here is derived from an EMBL/GenBank/DDBJ whole genome shotgun (WGS) entry which is preliminary data.</text>
</comment>
<keyword evidence="3" id="KW-0238">DNA-binding</keyword>
<dbReference type="InterPro" id="IPR057240">
    <property type="entry name" value="ParB_dimer_C"/>
</dbReference>
<dbReference type="Pfam" id="PF23552">
    <property type="entry name" value="ParB_C"/>
    <property type="match status" value="1"/>
</dbReference>
<dbReference type="InterPro" id="IPR036086">
    <property type="entry name" value="ParB/Sulfiredoxin_sf"/>
</dbReference>
<feature type="compositionally biased region" description="Low complexity" evidence="4">
    <location>
        <begin position="1"/>
        <end position="27"/>
    </location>
</feature>
<dbReference type="FunFam" id="1.10.10.2830:FF:000001">
    <property type="entry name" value="Chromosome partitioning protein ParB"/>
    <property type="match status" value="1"/>
</dbReference>
<comment type="similarity">
    <text evidence="1">Belongs to the ParB family.</text>
</comment>
<reference evidence="6 7" key="1">
    <citation type="journal article" date="2013" name="Mar. Genomics">
        <title>Expression of sulfatases in Rhodopirellula baltica and the diversity of sulfatases in the genus Rhodopirellula.</title>
        <authorList>
            <person name="Wegner C.E."/>
            <person name="Richter-Heitmann T."/>
            <person name="Klindworth A."/>
            <person name="Klockow C."/>
            <person name="Richter M."/>
            <person name="Achstetter T."/>
            <person name="Glockner F.O."/>
            <person name="Harder J."/>
        </authorList>
    </citation>
    <scope>NUCLEOTIDE SEQUENCE [LARGE SCALE GENOMIC DNA]</scope>
    <source>
        <strain evidence="6 7">SM41</strain>
    </source>
</reference>
<dbReference type="NCBIfam" id="TIGR00180">
    <property type="entry name" value="parB_part"/>
    <property type="match status" value="1"/>
</dbReference>
<name>M5U4S7_9BACT</name>
<dbReference type="InterPro" id="IPR050336">
    <property type="entry name" value="Chromosome_partition/occlusion"/>
</dbReference>
<dbReference type="GO" id="GO:0005694">
    <property type="term" value="C:chromosome"/>
    <property type="evidence" value="ECO:0007669"/>
    <property type="project" value="TreeGrafter"/>
</dbReference>
<dbReference type="InterPro" id="IPR041468">
    <property type="entry name" value="HTH_ParB/Spo0J"/>
</dbReference>
<evidence type="ECO:0000256" key="2">
    <source>
        <dbReference type="ARBA" id="ARBA00022829"/>
    </source>
</evidence>
<dbReference type="EMBL" id="ANOH01000146">
    <property type="protein sequence ID" value="EMI56455.1"/>
    <property type="molecule type" value="Genomic_DNA"/>
</dbReference>
<dbReference type="Gene3D" id="3.90.1530.30">
    <property type="match status" value="1"/>
</dbReference>
<keyword evidence="7" id="KW-1185">Reference proteome</keyword>
<evidence type="ECO:0000256" key="3">
    <source>
        <dbReference type="ARBA" id="ARBA00023125"/>
    </source>
</evidence>
<dbReference type="Pfam" id="PF02195">
    <property type="entry name" value="ParB_N"/>
    <property type="match status" value="1"/>
</dbReference>
<dbReference type="InterPro" id="IPR004437">
    <property type="entry name" value="ParB/RepB/Spo0J"/>
</dbReference>
<accession>M5U4S7</accession>
<feature type="domain" description="ParB-like N-terminal" evidence="5">
    <location>
        <begin position="87"/>
        <end position="176"/>
    </location>
</feature>
<dbReference type="Pfam" id="PF17762">
    <property type="entry name" value="HTH_ParB"/>
    <property type="match status" value="1"/>
</dbReference>
<evidence type="ECO:0000313" key="7">
    <source>
        <dbReference type="Proteomes" id="UP000011885"/>
    </source>
</evidence>
<dbReference type="SMART" id="SM00470">
    <property type="entry name" value="ParB"/>
    <property type="match status" value="1"/>
</dbReference>
<gene>
    <name evidence="6" type="ORF">RSSM_02104</name>
</gene>
<dbReference type="Gene3D" id="1.10.10.2830">
    <property type="match status" value="1"/>
</dbReference>
<dbReference type="CDD" id="cd16393">
    <property type="entry name" value="SPO0J_N"/>
    <property type="match status" value="1"/>
</dbReference>
<dbReference type="InterPro" id="IPR003115">
    <property type="entry name" value="ParB_N"/>
</dbReference>
<proteinExistence type="inferred from homology"/>
<dbReference type="SUPFAM" id="SSF110849">
    <property type="entry name" value="ParB/Sulfiredoxin"/>
    <property type="match status" value="1"/>
</dbReference>